<feature type="region of interest" description="Disordered" evidence="4">
    <location>
        <begin position="1"/>
        <end position="25"/>
    </location>
</feature>
<keyword evidence="5" id="KW-0808">Transferase</keyword>
<keyword evidence="5" id="KW-0032">Aminotransferase</keyword>
<dbReference type="InterPro" id="IPR015422">
    <property type="entry name" value="PyrdxlP-dep_Trfase_small"/>
</dbReference>
<evidence type="ECO:0000256" key="1">
    <source>
        <dbReference type="ARBA" id="ARBA00008954"/>
    </source>
</evidence>
<dbReference type="GO" id="GO:0005829">
    <property type="term" value="C:cytosol"/>
    <property type="evidence" value="ECO:0007669"/>
    <property type="project" value="TreeGrafter"/>
</dbReference>
<reference evidence="5" key="1">
    <citation type="journal article" date="2020" name="Stud. Mycol.">
        <title>101 Dothideomycetes genomes: a test case for predicting lifestyles and emergence of pathogens.</title>
        <authorList>
            <person name="Haridas S."/>
            <person name="Albert R."/>
            <person name="Binder M."/>
            <person name="Bloem J."/>
            <person name="Labutti K."/>
            <person name="Salamov A."/>
            <person name="Andreopoulos B."/>
            <person name="Baker S."/>
            <person name="Barry K."/>
            <person name="Bills G."/>
            <person name="Bluhm B."/>
            <person name="Cannon C."/>
            <person name="Castanera R."/>
            <person name="Culley D."/>
            <person name="Daum C."/>
            <person name="Ezra D."/>
            <person name="Gonzalez J."/>
            <person name="Henrissat B."/>
            <person name="Kuo A."/>
            <person name="Liang C."/>
            <person name="Lipzen A."/>
            <person name="Lutzoni F."/>
            <person name="Magnuson J."/>
            <person name="Mondo S."/>
            <person name="Nolan M."/>
            <person name="Ohm R."/>
            <person name="Pangilinan J."/>
            <person name="Park H.-J."/>
            <person name="Ramirez L."/>
            <person name="Alfaro M."/>
            <person name="Sun H."/>
            <person name="Tritt A."/>
            <person name="Yoshinaga Y."/>
            <person name="Zwiers L.-H."/>
            <person name="Turgeon B."/>
            <person name="Goodwin S."/>
            <person name="Spatafora J."/>
            <person name="Crous P."/>
            <person name="Grigoriev I."/>
        </authorList>
    </citation>
    <scope>NUCLEOTIDE SEQUENCE</scope>
    <source>
        <strain evidence="5">CBS 122367</strain>
    </source>
</reference>
<dbReference type="InterPro" id="IPR015421">
    <property type="entry name" value="PyrdxlP-dep_Trfase_major"/>
</dbReference>
<dbReference type="SUPFAM" id="SSF53383">
    <property type="entry name" value="PLP-dependent transferases"/>
    <property type="match status" value="1"/>
</dbReference>
<dbReference type="Pfam" id="PF00202">
    <property type="entry name" value="Aminotran_3"/>
    <property type="match status" value="1"/>
</dbReference>
<dbReference type="PANTHER" id="PTHR43094">
    <property type="entry name" value="AMINOTRANSFERASE"/>
    <property type="match status" value="1"/>
</dbReference>
<dbReference type="OrthoDB" id="5419315at2759"/>
<proteinExistence type="inferred from homology"/>
<dbReference type="Gene3D" id="3.40.640.10">
    <property type="entry name" value="Type I PLP-dependent aspartate aminotransferase-like (Major domain)"/>
    <property type="match status" value="1"/>
</dbReference>
<evidence type="ECO:0000313" key="6">
    <source>
        <dbReference type="Proteomes" id="UP000799291"/>
    </source>
</evidence>
<gene>
    <name evidence="5" type="ORF">K458DRAFT_304596</name>
</gene>
<dbReference type="PROSITE" id="PS00600">
    <property type="entry name" value="AA_TRANSFER_CLASS_3"/>
    <property type="match status" value="1"/>
</dbReference>
<evidence type="ECO:0000256" key="3">
    <source>
        <dbReference type="RuleBase" id="RU003560"/>
    </source>
</evidence>
<organism evidence="5 6">
    <name type="scientific">Lentithecium fluviatile CBS 122367</name>
    <dbReference type="NCBI Taxonomy" id="1168545"/>
    <lineage>
        <taxon>Eukaryota</taxon>
        <taxon>Fungi</taxon>
        <taxon>Dikarya</taxon>
        <taxon>Ascomycota</taxon>
        <taxon>Pezizomycotina</taxon>
        <taxon>Dothideomycetes</taxon>
        <taxon>Pleosporomycetidae</taxon>
        <taxon>Pleosporales</taxon>
        <taxon>Massarineae</taxon>
        <taxon>Lentitheciaceae</taxon>
        <taxon>Lentithecium</taxon>
    </lineage>
</organism>
<protein>
    <submittedName>
        <fullName evidence="5">Aminotransferase class 3</fullName>
    </submittedName>
</protein>
<sequence length="477" mass="51315">MSSPKADRESEPTLLSVQGDDEPEPALLHRSLASRPHNVESASGSYLTLSSGRQKLDACGGAAVAIIGHGNTEVTEAAVAQMLKVSYVHTMQYGTDSSLELSNCILAPHPSSPNFDHGLVKAYFAGSGSEVNDAALKLEKQYFFEKGEPQRKVYVSRQQAYHGGTIGAISISGMPARKVPYDGIMMPHVEFVGAADAFHRKGKAETEGEFVERLVKEIEELFERAGPKNIISFIGETVSGAALGCMSAPKGYWPAVRELCNKHGILLHLDEVMCGMGRTGTYFAFEQEGIKPDIVTIGKGLGGGYAPIAGMLINDKIIDVIRKGTSVFNHGHTFQAHPVSCAIALNVQGIVKRDKLVERCAKKGEKLRQLLEAAFAGAEYVADIRGGGLFQTVEFMQDPYTKKPFPKHVGFGAKVQLTTFDLGVAVYPGAGTVDGEEGDHVLIAPPYTISDEELQIAVVTLKKAYDKTVSGLFKAKL</sequence>
<keyword evidence="6" id="KW-1185">Reference proteome</keyword>
<comment type="similarity">
    <text evidence="1 3">Belongs to the class-III pyridoxal-phosphate-dependent aminotransferase family.</text>
</comment>
<dbReference type="Gene3D" id="3.90.1150.10">
    <property type="entry name" value="Aspartate Aminotransferase, domain 1"/>
    <property type="match status" value="1"/>
</dbReference>
<dbReference type="EMBL" id="MU005583">
    <property type="protein sequence ID" value="KAF2683715.1"/>
    <property type="molecule type" value="Genomic_DNA"/>
</dbReference>
<dbReference type="Proteomes" id="UP000799291">
    <property type="component" value="Unassembled WGS sequence"/>
</dbReference>
<dbReference type="GO" id="GO:0030170">
    <property type="term" value="F:pyridoxal phosphate binding"/>
    <property type="evidence" value="ECO:0007669"/>
    <property type="project" value="InterPro"/>
</dbReference>
<dbReference type="InterPro" id="IPR005814">
    <property type="entry name" value="Aminotrans_3"/>
</dbReference>
<dbReference type="InterPro" id="IPR049704">
    <property type="entry name" value="Aminotrans_3_PPA_site"/>
</dbReference>
<evidence type="ECO:0000313" key="5">
    <source>
        <dbReference type="EMBL" id="KAF2683715.1"/>
    </source>
</evidence>
<dbReference type="GO" id="GO:0008483">
    <property type="term" value="F:transaminase activity"/>
    <property type="evidence" value="ECO:0007669"/>
    <property type="project" value="UniProtKB-KW"/>
</dbReference>
<evidence type="ECO:0000256" key="2">
    <source>
        <dbReference type="ARBA" id="ARBA00022898"/>
    </source>
</evidence>
<keyword evidence="2 3" id="KW-0663">Pyridoxal phosphate</keyword>
<feature type="compositionally biased region" description="Basic and acidic residues" evidence="4">
    <location>
        <begin position="1"/>
        <end position="11"/>
    </location>
</feature>
<name>A0A6G1J044_9PLEO</name>
<dbReference type="AlphaFoldDB" id="A0A6G1J044"/>
<dbReference type="InterPro" id="IPR015424">
    <property type="entry name" value="PyrdxlP-dep_Trfase"/>
</dbReference>
<evidence type="ECO:0000256" key="4">
    <source>
        <dbReference type="SAM" id="MobiDB-lite"/>
    </source>
</evidence>
<dbReference type="CDD" id="cd00610">
    <property type="entry name" value="OAT_like"/>
    <property type="match status" value="1"/>
</dbReference>
<accession>A0A6G1J044</accession>
<dbReference type="PANTHER" id="PTHR43094:SF1">
    <property type="entry name" value="AMINOTRANSFERASE CLASS-III"/>
    <property type="match status" value="1"/>
</dbReference>